<dbReference type="NCBIfam" id="TIGR02532">
    <property type="entry name" value="IV_pilin_GFxxxE"/>
    <property type="match status" value="1"/>
</dbReference>
<dbReference type="InterPro" id="IPR045584">
    <property type="entry name" value="Pilin-like"/>
</dbReference>
<comment type="caution">
    <text evidence="8">The sequence shown here is derived from an EMBL/GenBank/DDBJ whole genome shotgun (WGS) entry which is preliminary data.</text>
</comment>
<dbReference type="EMBL" id="MHJA01000030">
    <property type="protein sequence ID" value="OGY60506.1"/>
    <property type="molecule type" value="Genomic_DNA"/>
</dbReference>
<dbReference type="GO" id="GO:0015628">
    <property type="term" value="P:protein secretion by the type II secretion system"/>
    <property type="evidence" value="ECO:0007669"/>
    <property type="project" value="InterPro"/>
</dbReference>
<protein>
    <recommendedName>
        <fullName evidence="10">Type II secretion system protein GspG C-terminal domain-containing protein</fullName>
    </recommendedName>
</protein>
<evidence type="ECO:0000256" key="4">
    <source>
        <dbReference type="ARBA" id="ARBA00022989"/>
    </source>
</evidence>
<evidence type="ECO:0000313" key="8">
    <source>
        <dbReference type="EMBL" id="OGY60506.1"/>
    </source>
</evidence>
<keyword evidence="4 7" id="KW-1133">Transmembrane helix</keyword>
<dbReference type="PROSITE" id="PS00409">
    <property type="entry name" value="PROKAR_NTER_METHYL"/>
    <property type="match status" value="1"/>
</dbReference>
<evidence type="ECO:0000313" key="9">
    <source>
        <dbReference type="Proteomes" id="UP000176544"/>
    </source>
</evidence>
<reference evidence="8 9" key="1">
    <citation type="journal article" date="2016" name="Nat. Commun.">
        <title>Thousands of microbial genomes shed light on interconnected biogeochemical processes in an aquifer system.</title>
        <authorList>
            <person name="Anantharaman K."/>
            <person name="Brown C.T."/>
            <person name="Hug L.A."/>
            <person name="Sharon I."/>
            <person name="Castelle C.J."/>
            <person name="Probst A.J."/>
            <person name="Thomas B.C."/>
            <person name="Singh A."/>
            <person name="Wilkins M.J."/>
            <person name="Karaoz U."/>
            <person name="Brodie E.L."/>
            <person name="Williams K.H."/>
            <person name="Hubbard S.S."/>
            <person name="Banfield J.F."/>
        </authorList>
    </citation>
    <scope>NUCLEOTIDE SEQUENCE [LARGE SCALE GENOMIC DNA]</scope>
</reference>
<evidence type="ECO:0008006" key="10">
    <source>
        <dbReference type="Google" id="ProtNLM"/>
    </source>
</evidence>
<proteinExistence type="predicted"/>
<accession>A0A1G1Z8U8</accession>
<evidence type="ECO:0000256" key="1">
    <source>
        <dbReference type="ARBA" id="ARBA00004167"/>
    </source>
</evidence>
<dbReference type="InterPro" id="IPR002416">
    <property type="entry name" value="T2SS_protein-GspH"/>
</dbReference>
<comment type="subcellular location">
    <subcellularLocation>
        <location evidence="1">Membrane</location>
        <topology evidence="1">Single-pass membrane protein</topology>
    </subcellularLocation>
</comment>
<evidence type="ECO:0000256" key="3">
    <source>
        <dbReference type="ARBA" id="ARBA00022692"/>
    </source>
</evidence>
<name>A0A1G1Z8U8_9BACT</name>
<keyword evidence="3 7" id="KW-0812">Transmembrane</keyword>
<sequence>MQQKKGFTLIELLIVIGIIGILAAAVIVVLNPAELLAQARDGTRLSDVDSIASAINLYIASFDGPDLNYNATGTVATYSEAGAACPFTATCVEDLTTGTDGSGWVRVRFDDISSGSPLPVLPTDPTGGTAYFYAYAGSDVSDTFEINAVLESQRHSGKMTTDGGLQDSYYEKGTEPGLDL</sequence>
<dbReference type="STRING" id="1797692.A3I33_02685"/>
<evidence type="ECO:0000256" key="7">
    <source>
        <dbReference type="SAM" id="Phobius"/>
    </source>
</evidence>
<dbReference type="GO" id="GO:0016020">
    <property type="term" value="C:membrane"/>
    <property type="evidence" value="ECO:0007669"/>
    <property type="project" value="UniProtKB-SubCell"/>
</dbReference>
<dbReference type="GO" id="GO:0015627">
    <property type="term" value="C:type II protein secretion system complex"/>
    <property type="evidence" value="ECO:0007669"/>
    <property type="project" value="InterPro"/>
</dbReference>
<keyword evidence="2" id="KW-0488">Methylation</keyword>
<dbReference type="Proteomes" id="UP000176544">
    <property type="component" value="Unassembled WGS sequence"/>
</dbReference>
<gene>
    <name evidence="8" type="ORF">A3I33_02685</name>
</gene>
<organism evidence="8 9">
    <name type="scientific">Candidatus Colwellbacteria bacterium RIFCSPLOWO2_02_FULL_45_11</name>
    <dbReference type="NCBI Taxonomy" id="1797692"/>
    <lineage>
        <taxon>Bacteria</taxon>
        <taxon>Candidatus Colwelliibacteriota</taxon>
    </lineage>
</organism>
<feature type="region of interest" description="Disordered" evidence="6">
    <location>
        <begin position="155"/>
        <end position="180"/>
    </location>
</feature>
<dbReference type="Pfam" id="PF07963">
    <property type="entry name" value="N_methyl"/>
    <property type="match status" value="1"/>
</dbReference>
<dbReference type="AlphaFoldDB" id="A0A1G1Z8U8"/>
<dbReference type="InterPro" id="IPR012902">
    <property type="entry name" value="N_methyl_site"/>
</dbReference>
<feature type="transmembrane region" description="Helical" evidence="7">
    <location>
        <begin position="12"/>
        <end position="30"/>
    </location>
</feature>
<evidence type="ECO:0000256" key="2">
    <source>
        <dbReference type="ARBA" id="ARBA00022481"/>
    </source>
</evidence>
<dbReference type="SUPFAM" id="SSF54523">
    <property type="entry name" value="Pili subunits"/>
    <property type="match status" value="1"/>
</dbReference>
<dbReference type="Gene3D" id="3.30.700.10">
    <property type="entry name" value="Glycoprotein, Type 4 Pilin"/>
    <property type="match status" value="1"/>
</dbReference>
<evidence type="ECO:0000256" key="6">
    <source>
        <dbReference type="SAM" id="MobiDB-lite"/>
    </source>
</evidence>
<evidence type="ECO:0000256" key="5">
    <source>
        <dbReference type="ARBA" id="ARBA00023136"/>
    </source>
</evidence>
<keyword evidence="5 7" id="KW-0472">Membrane</keyword>
<dbReference type="PRINTS" id="PR00885">
    <property type="entry name" value="BCTERIALGSPH"/>
</dbReference>